<dbReference type="EMBL" id="RQHS01000019">
    <property type="protein sequence ID" value="TGM97305.1"/>
    <property type="molecule type" value="Genomic_DNA"/>
</dbReference>
<dbReference type="Proteomes" id="UP000297241">
    <property type="component" value="Unassembled WGS sequence"/>
</dbReference>
<gene>
    <name evidence="1" type="ORF">EHR06_14240</name>
</gene>
<evidence type="ECO:0000313" key="1">
    <source>
        <dbReference type="EMBL" id="TGM97305.1"/>
    </source>
</evidence>
<keyword evidence="2" id="KW-1185">Reference proteome</keyword>
<dbReference type="AlphaFoldDB" id="A0A4Z1AAS8"/>
<reference evidence="1" key="1">
    <citation type="journal article" date="2019" name="PLoS Negl. Trop. Dis.">
        <title>Revisiting the worldwide diversity of Leptospira species in the environment.</title>
        <authorList>
            <person name="Vincent A.T."/>
            <person name="Schiettekatte O."/>
            <person name="Bourhy P."/>
            <person name="Veyrier F.J."/>
            <person name="Picardeau M."/>
        </authorList>
    </citation>
    <scope>NUCLEOTIDE SEQUENCE [LARGE SCALE GENOMIC DNA]</scope>
    <source>
        <strain evidence="1">201601113</strain>
    </source>
</reference>
<dbReference type="RefSeq" id="WP_135757612.1">
    <property type="nucleotide sequence ID" value="NZ_RQHS01000019.1"/>
</dbReference>
<accession>A0A4Z1AAS8</accession>
<evidence type="ECO:0000313" key="2">
    <source>
        <dbReference type="Proteomes" id="UP000297241"/>
    </source>
</evidence>
<comment type="caution">
    <text evidence="1">The sequence shown here is derived from an EMBL/GenBank/DDBJ whole genome shotgun (WGS) entry which is preliminary data.</text>
</comment>
<sequence length="280" mass="32719">MFNKENQNVGKTEELLDSKTNVSIVEFARNTEEEQKKNKVIEPPYFVSNLSKITSYRSNSFNFFNQLKSPSLDLLFNRLNQDGVIWAVKNRADTTKRLGINFRSANLLCVEYSWSEDEILGKYGDQLTAIFRSPDYNMKRKIFNVAVFRLEEPVTATLFDLIHEAFFRSYGSNQQVGGKSKAFITIKDGLCWKTVEERFLDVKKLLSEFSKNDHFKESIRIIQNRYQEYGTTMDLIEYLISKYDLAIDMSSFNGVIDRYQAYQHEYVKRIGIKKEASKKN</sequence>
<organism evidence="1 2">
    <name type="scientific">Leptospira dzoumogneensis</name>
    <dbReference type="NCBI Taxonomy" id="2484904"/>
    <lineage>
        <taxon>Bacteria</taxon>
        <taxon>Pseudomonadati</taxon>
        <taxon>Spirochaetota</taxon>
        <taxon>Spirochaetia</taxon>
        <taxon>Leptospirales</taxon>
        <taxon>Leptospiraceae</taxon>
        <taxon>Leptospira</taxon>
    </lineage>
</organism>
<protein>
    <submittedName>
        <fullName evidence="1">Uncharacterized protein</fullName>
    </submittedName>
</protein>
<name>A0A4Z1AAS8_9LEPT</name>
<proteinExistence type="predicted"/>